<evidence type="ECO:0000313" key="3">
    <source>
        <dbReference type="Proteomes" id="UP001497382"/>
    </source>
</evidence>
<evidence type="ECO:0000313" key="2">
    <source>
        <dbReference type="EMBL" id="CAL1293284.1"/>
    </source>
</evidence>
<keyword evidence="1" id="KW-0560">Oxidoreductase</keyword>
<dbReference type="EMBL" id="CAXIEN010000323">
    <property type="protein sequence ID" value="CAL1293284.1"/>
    <property type="molecule type" value="Genomic_DNA"/>
</dbReference>
<dbReference type="GO" id="GO:0005506">
    <property type="term" value="F:iron ion binding"/>
    <property type="evidence" value="ECO:0007669"/>
    <property type="project" value="InterPro"/>
</dbReference>
<evidence type="ECO:0000256" key="1">
    <source>
        <dbReference type="ARBA" id="ARBA00023033"/>
    </source>
</evidence>
<dbReference type="GO" id="GO:0020037">
    <property type="term" value="F:heme binding"/>
    <property type="evidence" value="ECO:0007669"/>
    <property type="project" value="InterPro"/>
</dbReference>
<comment type="caution">
    <text evidence="2">The sequence shown here is derived from an EMBL/GenBank/DDBJ whole genome shotgun (WGS) entry which is preliminary data.</text>
</comment>
<dbReference type="SUPFAM" id="SSF48264">
    <property type="entry name" value="Cytochrome P450"/>
    <property type="match status" value="1"/>
</dbReference>
<dbReference type="GO" id="GO:0016705">
    <property type="term" value="F:oxidoreductase activity, acting on paired donors, with incorporation or reduction of molecular oxygen"/>
    <property type="evidence" value="ECO:0007669"/>
    <property type="project" value="InterPro"/>
</dbReference>
<proteinExistence type="predicted"/>
<sequence length="74" mass="8504">MWAFCLLYGKKGLFRANVLFKPVILFYKPETVEVLLSDPELMEKSSEYKLIGAWLGSGLITSGGTKWRKHRKLL</sequence>
<evidence type="ECO:0008006" key="4">
    <source>
        <dbReference type="Google" id="ProtNLM"/>
    </source>
</evidence>
<feature type="non-terminal residue" evidence="2">
    <location>
        <position position="74"/>
    </location>
</feature>
<reference evidence="2 3" key="1">
    <citation type="submission" date="2024-04" db="EMBL/GenBank/DDBJ databases">
        <authorList>
            <person name="Rising A."/>
            <person name="Reimegard J."/>
            <person name="Sonavane S."/>
            <person name="Akerstrom W."/>
            <person name="Nylinder S."/>
            <person name="Hedman E."/>
            <person name="Kallberg Y."/>
        </authorList>
    </citation>
    <scope>NUCLEOTIDE SEQUENCE [LARGE SCALE GENOMIC DNA]</scope>
</reference>
<dbReference type="Gene3D" id="1.10.630.10">
    <property type="entry name" value="Cytochrome P450"/>
    <property type="match status" value="1"/>
</dbReference>
<dbReference type="AlphaFoldDB" id="A0AAV2BCW1"/>
<keyword evidence="1" id="KW-0503">Monooxygenase</keyword>
<organism evidence="2 3">
    <name type="scientific">Larinioides sclopetarius</name>
    <dbReference type="NCBI Taxonomy" id="280406"/>
    <lineage>
        <taxon>Eukaryota</taxon>
        <taxon>Metazoa</taxon>
        <taxon>Ecdysozoa</taxon>
        <taxon>Arthropoda</taxon>
        <taxon>Chelicerata</taxon>
        <taxon>Arachnida</taxon>
        <taxon>Araneae</taxon>
        <taxon>Araneomorphae</taxon>
        <taxon>Entelegynae</taxon>
        <taxon>Araneoidea</taxon>
        <taxon>Araneidae</taxon>
        <taxon>Larinioides</taxon>
    </lineage>
</organism>
<dbReference type="InterPro" id="IPR036396">
    <property type="entry name" value="Cyt_P450_sf"/>
</dbReference>
<protein>
    <recommendedName>
        <fullName evidence="4">Cytochrome P450</fullName>
    </recommendedName>
</protein>
<dbReference type="Proteomes" id="UP001497382">
    <property type="component" value="Unassembled WGS sequence"/>
</dbReference>
<dbReference type="GO" id="GO:0004497">
    <property type="term" value="F:monooxygenase activity"/>
    <property type="evidence" value="ECO:0007669"/>
    <property type="project" value="UniProtKB-KW"/>
</dbReference>
<accession>A0AAV2BCW1</accession>
<gene>
    <name evidence="2" type="ORF">LARSCL_LOCUS18115</name>
</gene>
<name>A0AAV2BCW1_9ARAC</name>
<keyword evidence="3" id="KW-1185">Reference proteome</keyword>